<proteinExistence type="predicted"/>
<protein>
    <submittedName>
        <fullName evidence="2">DUF368 domain-containing protein</fullName>
    </submittedName>
</protein>
<feature type="transmembrane region" description="Helical" evidence="1">
    <location>
        <begin position="85"/>
        <end position="103"/>
    </location>
</feature>
<keyword evidence="1" id="KW-0472">Membrane</keyword>
<evidence type="ECO:0000313" key="2">
    <source>
        <dbReference type="EMBL" id="NME90336.1"/>
    </source>
</evidence>
<feature type="transmembrane region" description="Helical" evidence="1">
    <location>
        <begin position="12"/>
        <end position="34"/>
    </location>
</feature>
<sequence>MQHILNLIRGALIGAAELSPGISGGTVALIIGIYERALHNADKLIKRKFAQVEWLFIAFIGLGMVAAVFGLSGIISTFVAENFSLSHSLFAGMVLISVWVPFSMIDKQDRRNPKYYLFALASAVLIFIVTGFTSNQVEDPNLFFVFLAAAVAICALVMPGASGSLVLLMLGMYEPVLRAVSELDIAVILVFMAGALCGVVFIVRFLNYMLENHRSPTLFVMTGFLLGSLRALWPFGEDQDASLMPMIGMFVLGIAIVLAFLIADYRIAVKKTAQANQAAQAVK</sequence>
<feature type="transmembrane region" description="Helical" evidence="1">
    <location>
        <begin position="243"/>
        <end position="263"/>
    </location>
</feature>
<comment type="caution">
    <text evidence="2">The sequence shown here is derived from an EMBL/GenBank/DDBJ whole genome shotgun (WGS) entry which is preliminary data.</text>
</comment>
<dbReference type="AlphaFoldDB" id="A0AB36CP46"/>
<dbReference type="PANTHER" id="PTHR37308:SF1">
    <property type="entry name" value="POLYPRENYL-PHOSPHATE TRANSPORTER"/>
    <property type="match status" value="1"/>
</dbReference>
<dbReference type="PANTHER" id="PTHR37308">
    <property type="entry name" value="INTEGRAL MEMBRANE PROTEIN"/>
    <property type="match status" value="1"/>
</dbReference>
<gene>
    <name evidence="2" type="ORF">HF853_11780</name>
</gene>
<dbReference type="RefSeq" id="WP_168970432.1">
    <property type="nucleotide sequence ID" value="NZ_CAPKTW010000034.1"/>
</dbReference>
<dbReference type="Pfam" id="PF04018">
    <property type="entry name" value="VCA0040-like"/>
    <property type="match status" value="1"/>
</dbReference>
<name>A0AB36CP46_9CORY</name>
<dbReference type="EMBL" id="JABAFZ010000011">
    <property type="protein sequence ID" value="NME90336.1"/>
    <property type="molecule type" value="Genomic_DNA"/>
</dbReference>
<reference evidence="2 3" key="1">
    <citation type="submission" date="2020-04" db="EMBL/GenBank/DDBJ databases">
        <authorList>
            <person name="Hitch T.C.A."/>
            <person name="Wylensek D."/>
            <person name="Clavel T."/>
        </authorList>
    </citation>
    <scope>NUCLEOTIDE SEQUENCE [LARGE SCALE GENOMIC DNA]</scope>
    <source>
        <strain evidence="2 3">BL-383-APC-3D</strain>
    </source>
</reference>
<evidence type="ECO:0000256" key="1">
    <source>
        <dbReference type="SAM" id="Phobius"/>
    </source>
</evidence>
<evidence type="ECO:0000313" key="3">
    <source>
        <dbReference type="Proteomes" id="UP000544551"/>
    </source>
</evidence>
<feature type="transmembrane region" description="Helical" evidence="1">
    <location>
        <begin position="54"/>
        <end position="79"/>
    </location>
</feature>
<dbReference type="InterPro" id="IPR007163">
    <property type="entry name" value="VCA0040-like"/>
</dbReference>
<keyword evidence="1" id="KW-1133">Transmembrane helix</keyword>
<feature type="transmembrane region" description="Helical" evidence="1">
    <location>
        <begin position="185"/>
        <end position="206"/>
    </location>
</feature>
<feature type="transmembrane region" description="Helical" evidence="1">
    <location>
        <begin position="218"/>
        <end position="236"/>
    </location>
</feature>
<dbReference type="Proteomes" id="UP000544551">
    <property type="component" value="Unassembled WGS sequence"/>
</dbReference>
<feature type="transmembrane region" description="Helical" evidence="1">
    <location>
        <begin position="115"/>
        <end position="132"/>
    </location>
</feature>
<organism evidence="2 3">
    <name type="scientific">Corynebacterium stationis</name>
    <dbReference type="NCBI Taxonomy" id="1705"/>
    <lineage>
        <taxon>Bacteria</taxon>
        <taxon>Bacillati</taxon>
        <taxon>Actinomycetota</taxon>
        <taxon>Actinomycetes</taxon>
        <taxon>Mycobacteriales</taxon>
        <taxon>Corynebacteriaceae</taxon>
        <taxon>Corynebacterium</taxon>
    </lineage>
</organism>
<keyword evidence="1" id="KW-0812">Transmembrane</keyword>
<feature type="transmembrane region" description="Helical" evidence="1">
    <location>
        <begin position="144"/>
        <end position="173"/>
    </location>
</feature>
<accession>A0AB36CP46</accession>